<accession>A0AAW0LD01</accession>
<comment type="caution">
    <text evidence="5">The sequence shown here is derived from an EMBL/GenBank/DDBJ whole genome shotgun (WGS) entry which is preliminary data.</text>
</comment>
<evidence type="ECO:0000313" key="6">
    <source>
        <dbReference type="Proteomes" id="UP000237347"/>
    </source>
</evidence>
<evidence type="ECO:0000259" key="4">
    <source>
        <dbReference type="Pfam" id="PF00685"/>
    </source>
</evidence>
<dbReference type="EMBL" id="PKMF04000114">
    <property type="protein sequence ID" value="KAK7849425.1"/>
    <property type="molecule type" value="Genomic_DNA"/>
</dbReference>
<dbReference type="Pfam" id="PF00685">
    <property type="entry name" value="Sulfotransfer_1"/>
    <property type="match status" value="1"/>
</dbReference>
<protein>
    <recommendedName>
        <fullName evidence="3">Sulfotransferase</fullName>
        <ecNumber evidence="3">2.8.2.-</ecNumber>
    </recommendedName>
</protein>
<dbReference type="EC" id="2.8.2.-" evidence="3"/>
<dbReference type="Proteomes" id="UP000237347">
    <property type="component" value="Unassembled WGS sequence"/>
</dbReference>
<dbReference type="SUPFAM" id="SSF52540">
    <property type="entry name" value="P-loop containing nucleoside triphosphate hydrolases"/>
    <property type="match status" value="1"/>
</dbReference>
<evidence type="ECO:0000313" key="5">
    <source>
        <dbReference type="EMBL" id="KAK7849425.1"/>
    </source>
</evidence>
<dbReference type="InterPro" id="IPR000863">
    <property type="entry name" value="Sulfotransferase_dom"/>
</dbReference>
<evidence type="ECO:0000256" key="1">
    <source>
        <dbReference type="ARBA" id="ARBA00005771"/>
    </source>
</evidence>
<dbReference type="PANTHER" id="PTHR11783">
    <property type="entry name" value="SULFOTRANSFERASE SULT"/>
    <property type="match status" value="1"/>
</dbReference>
<comment type="similarity">
    <text evidence="1 3">Belongs to the sulfotransferase 1 family.</text>
</comment>
<evidence type="ECO:0000256" key="2">
    <source>
        <dbReference type="ARBA" id="ARBA00022679"/>
    </source>
</evidence>
<dbReference type="GO" id="GO:0008146">
    <property type="term" value="F:sulfotransferase activity"/>
    <property type="evidence" value="ECO:0007669"/>
    <property type="project" value="InterPro"/>
</dbReference>
<keyword evidence="6" id="KW-1185">Reference proteome</keyword>
<dbReference type="Gene3D" id="3.40.50.300">
    <property type="entry name" value="P-loop containing nucleotide triphosphate hydrolases"/>
    <property type="match status" value="1"/>
</dbReference>
<evidence type="ECO:0000256" key="3">
    <source>
        <dbReference type="RuleBase" id="RU361155"/>
    </source>
</evidence>
<organism evidence="5 6">
    <name type="scientific">Quercus suber</name>
    <name type="common">Cork oak</name>
    <dbReference type="NCBI Taxonomy" id="58331"/>
    <lineage>
        <taxon>Eukaryota</taxon>
        <taxon>Viridiplantae</taxon>
        <taxon>Streptophyta</taxon>
        <taxon>Embryophyta</taxon>
        <taxon>Tracheophyta</taxon>
        <taxon>Spermatophyta</taxon>
        <taxon>Magnoliopsida</taxon>
        <taxon>eudicotyledons</taxon>
        <taxon>Gunneridae</taxon>
        <taxon>Pentapetalae</taxon>
        <taxon>rosids</taxon>
        <taxon>fabids</taxon>
        <taxon>Fagales</taxon>
        <taxon>Fagaceae</taxon>
        <taxon>Quercus</taxon>
    </lineage>
</organism>
<sequence length="340" mass="39130">MDFSSSKSNEKKDHRSDLKTLNLYNEIISTLPKRKGWKSGEFYHYQGFWHTFFYLEGLLSAQQHFKPQTNDIIVSSFPKTGTTWLKALSFAIMTRSSFDISASPLLTTTPHECVLSLEGALAHNSFHRNQDIPLIGTHVPYTSLPKSIIDSGCKIIYICRDPKDTFVSLWQFARNANLKGVDSSTNEVAELEKAFELFCDGVTVYGPYWDHVLGYWKASLESPERILFLKFEDLKKEALFYVKKIAEFMGYPFSLEEEEKGMVQKIVDLCSFQNLSELEVNKSGHLHGYLFEKKLFFRKGETGDWKNHLTPTMATRLDQITEQKLRDGAMEARKRELVTT</sequence>
<dbReference type="AlphaFoldDB" id="A0AAW0LD01"/>
<gene>
    <name evidence="5" type="primary">SOT16_1</name>
    <name evidence="5" type="ORF">CFP56_002992</name>
</gene>
<feature type="domain" description="Sulfotransferase" evidence="4">
    <location>
        <begin position="70"/>
        <end position="327"/>
    </location>
</feature>
<name>A0AAW0LD01_QUESU</name>
<dbReference type="InterPro" id="IPR027417">
    <property type="entry name" value="P-loop_NTPase"/>
</dbReference>
<keyword evidence="2 3" id="KW-0808">Transferase</keyword>
<reference evidence="5 6" key="1">
    <citation type="journal article" date="2018" name="Sci. Data">
        <title>The draft genome sequence of cork oak.</title>
        <authorList>
            <person name="Ramos A.M."/>
            <person name="Usie A."/>
            <person name="Barbosa P."/>
            <person name="Barros P.M."/>
            <person name="Capote T."/>
            <person name="Chaves I."/>
            <person name="Simoes F."/>
            <person name="Abreu I."/>
            <person name="Carrasquinho I."/>
            <person name="Faro C."/>
            <person name="Guimaraes J.B."/>
            <person name="Mendonca D."/>
            <person name="Nobrega F."/>
            <person name="Rodrigues L."/>
            <person name="Saibo N.J.M."/>
            <person name="Varela M.C."/>
            <person name="Egas C."/>
            <person name="Matos J."/>
            <person name="Miguel C.M."/>
            <person name="Oliveira M.M."/>
            <person name="Ricardo C.P."/>
            <person name="Goncalves S."/>
        </authorList>
    </citation>
    <scope>NUCLEOTIDE SEQUENCE [LARGE SCALE GENOMIC DNA]</scope>
    <source>
        <strain evidence="6">cv. HL8</strain>
    </source>
</reference>
<proteinExistence type="inferred from homology"/>